<dbReference type="SUPFAM" id="SSF54631">
    <property type="entry name" value="CBS-domain pair"/>
    <property type="match status" value="1"/>
</dbReference>
<feature type="domain" description="CBS" evidence="2">
    <location>
        <begin position="83"/>
        <end position="130"/>
    </location>
</feature>
<reference evidence="3 4" key="1">
    <citation type="submission" date="2018-11" db="EMBL/GenBank/DDBJ databases">
        <title>The draft genome sequence of Amphritea opalescens ANRC-JH13T.</title>
        <authorList>
            <person name="Fang Z."/>
            <person name="Zhang Y."/>
            <person name="Han X."/>
        </authorList>
    </citation>
    <scope>NUCLEOTIDE SEQUENCE [LARGE SCALE GENOMIC DNA]</scope>
    <source>
        <strain evidence="3 4">ANRC-JH13</strain>
    </source>
</reference>
<dbReference type="EMBL" id="RQXW01000007">
    <property type="protein sequence ID" value="RTE65994.1"/>
    <property type="molecule type" value="Genomic_DNA"/>
</dbReference>
<evidence type="ECO:0000313" key="4">
    <source>
        <dbReference type="Proteomes" id="UP000283087"/>
    </source>
</evidence>
<comment type="caution">
    <text evidence="3">The sequence shown here is derived from an EMBL/GenBank/DDBJ whole genome shotgun (WGS) entry which is preliminary data.</text>
</comment>
<gene>
    <name evidence="3" type="ORF">EH243_09945</name>
</gene>
<dbReference type="Gene3D" id="3.10.580.10">
    <property type="entry name" value="CBS-domain"/>
    <property type="match status" value="1"/>
</dbReference>
<dbReference type="InterPro" id="IPR051257">
    <property type="entry name" value="Diverse_CBS-Domain"/>
</dbReference>
<dbReference type="AlphaFoldDB" id="A0A430KRM7"/>
<evidence type="ECO:0000256" key="1">
    <source>
        <dbReference type="ARBA" id="ARBA00023122"/>
    </source>
</evidence>
<organism evidence="3 4">
    <name type="scientific">Amphritea opalescens</name>
    <dbReference type="NCBI Taxonomy" id="2490544"/>
    <lineage>
        <taxon>Bacteria</taxon>
        <taxon>Pseudomonadati</taxon>
        <taxon>Pseudomonadota</taxon>
        <taxon>Gammaproteobacteria</taxon>
        <taxon>Oceanospirillales</taxon>
        <taxon>Oceanospirillaceae</taxon>
        <taxon>Amphritea</taxon>
    </lineage>
</organism>
<keyword evidence="4" id="KW-1185">Reference proteome</keyword>
<keyword evidence="1" id="KW-0129">CBS domain</keyword>
<dbReference type="Proteomes" id="UP000283087">
    <property type="component" value="Unassembled WGS sequence"/>
</dbReference>
<evidence type="ECO:0000259" key="2">
    <source>
        <dbReference type="SMART" id="SM00116"/>
    </source>
</evidence>
<name>A0A430KRM7_9GAMM</name>
<dbReference type="OrthoDB" id="9771532at2"/>
<proteinExistence type="predicted"/>
<dbReference type="PANTHER" id="PTHR43080">
    <property type="entry name" value="CBS DOMAIN-CONTAINING PROTEIN CBSX3, MITOCHONDRIAL"/>
    <property type="match status" value="1"/>
</dbReference>
<accession>A0A430KRM7</accession>
<dbReference type="SMART" id="SM00116">
    <property type="entry name" value="CBS"/>
    <property type="match status" value="2"/>
</dbReference>
<dbReference type="InterPro" id="IPR046342">
    <property type="entry name" value="CBS_dom_sf"/>
</dbReference>
<dbReference type="InterPro" id="IPR000644">
    <property type="entry name" value="CBS_dom"/>
</dbReference>
<protein>
    <submittedName>
        <fullName evidence="3">CBS domain-containing protein</fullName>
    </submittedName>
</protein>
<feature type="domain" description="CBS" evidence="2">
    <location>
        <begin position="16"/>
        <end position="65"/>
    </location>
</feature>
<sequence>MKERTVVRVEDVMTHNFAMVDGLITIKDAIHIYKERKVAALLVNKRCDDDEYGILLLSDIAKKVLAKDRAPARVNVYEVMTKPVIGVDPQMDVRYCARLFDNFGLSMAPVVSCGEVKGLVGYNQIVLDGLLTD</sequence>
<evidence type="ECO:0000313" key="3">
    <source>
        <dbReference type="EMBL" id="RTE65994.1"/>
    </source>
</evidence>
<dbReference type="RefSeq" id="WP_126158501.1">
    <property type="nucleotide sequence ID" value="NZ_RQXW01000007.1"/>
</dbReference>
<dbReference type="Pfam" id="PF00571">
    <property type="entry name" value="CBS"/>
    <property type="match status" value="2"/>
</dbReference>
<dbReference type="PANTHER" id="PTHR43080:SF2">
    <property type="entry name" value="CBS DOMAIN-CONTAINING PROTEIN"/>
    <property type="match status" value="1"/>
</dbReference>